<feature type="domain" description="Inner centromere protein ARK-binding" evidence="9">
    <location>
        <begin position="1136"/>
        <end position="1196"/>
    </location>
</feature>
<evidence type="ECO:0000256" key="1">
    <source>
        <dbReference type="ARBA" id="ARBA00004123"/>
    </source>
</evidence>
<evidence type="ECO:0000313" key="11">
    <source>
        <dbReference type="Proteomes" id="UP001590951"/>
    </source>
</evidence>
<evidence type="ECO:0000313" key="10">
    <source>
        <dbReference type="EMBL" id="KAL2050599.1"/>
    </source>
</evidence>
<dbReference type="EMBL" id="JBHFEH010000045">
    <property type="protein sequence ID" value="KAL2050599.1"/>
    <property type="molecule type" value="Genomic_DNA"/>
</dbReference>
<feature type="compositionally biased region" description="Polar residues" evidence="8">
    <location>
        <begin position="927"/>
        <end position="936"/>
    </location>
</feature>
<feature type="region of interest" description="Disordered" evidence="8">
    <location>
        <begin position="326"/>
        <end position="1163"/>
    </location>
</feature>
<feature type="compositionally biased region" description="Basic and acidic residues" evidence="8">
    <location>
        <begin position="831"/>
        <end position="911"/>
    </location>
</feature>
<feature type="compositionally biased region" description="Polar residues" evidence="8">
    <location>
        <begin position="396"/>
        <end position="418"/>
    </location>
</feature>
<organism evidence="10 11">
    <name type="scientific">Lepraria finkii</name>
    <dbReference type="NCBI Taxonomy" id="1340010"/>
    <lineage>
        <taxon>Eukaryota</taxon>
        <taxon>Fungi</taxon>
        <taxon>Dikarya</taxon>
        <taxon>Ascomycota</taxon>
        <taxon>Pezizomycotina</taxon>
        <taxon>Lecanoromycetes</taxon>
        <taxon>OSLEUM clade</taxon>
        <taxon>Lecanoromycetidae</taxon>
        <taxon>Lecanorales</taxon>
        <taxon>Lecanorineae</taxon>
        <taxon>Stereocaulaceae</taxon>
        <taxon>Lepraria</taxon>
    </lineage>
</organism>
<dbReference type="PANTHER" id="PTHR13142:SF1">
    <property type="entry name" value="INNER CENTROMERE PROTEIN"/>
    <property type="match status" value="1"/>
</dbReference>
<feature type="compositionally biased region" description="Polar residues" evidence="8">
    <location>
        <begin position="462"/>
        <end position="475"/>
    </location>
</feature>
<feature type="compositionally biased region" description="Low complexity" evidence="8">
    <location>
        <begin position="1105"/>
        <end position="1124"/>
    </location>
</feature>
<dbReference type="Pfam" id="PF03941">
    <property type="entry name" value="INCENP_ARK-bind"/>
    <property type="match status" value="1"/>
</dbReference>
<evidence type="ECO:0000256" key="6">
    <source>
        <dbReference type="ARBA" id="ARBA00023212"/>
    </source>
</evidence>
<proteinExistence type="inferred from homology"/>
<evidence type="ECO:0000256" key="2">
    <source>
        <dbReference type="ARBA" id="ARBA00004186"/>
    </source>
</evidence>
<feature type="compositionally biased region" description="Polar residues" evidence="8">
    <location>
        <begin position="766"/>
        <end position="775"/>
    </location>
</feature>
<feature type="compositionally biased region" description="Basic and acidic residues" evidence="8">
    <location>
        <begin position="998"/>
        <end position="1014"/>
    </location>
</feature>
<dbReference type="Gene3D" id="6.10.250.2990">
    <property type="match status" value="1"/>
</dbReference>
<feature type="compositionally biased region" description="Basic and acidic residues" evidence="8">
    <location>
        <begin position="342"/>
        <end position="351"/>
    </location>
</feature>
<keyword evidence="4" id="KW-0963">Cytoplasm</keyword>
<feature type="compositionally biased region" description="Basic and acidic residues" evidence="8">
    <location>
        <begin position="495"/>
        <end position="513"/>
    </location>
</feature>
<feature type="compositionally biased region" description="Polar residues" evidence="8">
    <location>
        <begin position="528"/>
        <end position="557"/>
    </location>
</feature>
<gene>
    <name evidence="10" type="ORF">ABVK25_009107</name>
</gene>
<feature type="compositionally biased region" description="Low complexity" evidence="8">
    <location>
        <begin position="1050"/>
        <end position="1075"/>
    </location>
</feature>
<keyword evidence="5" id="KW-0159">Chromosome partition</keyword>
<dbReference type="PANTHER" id="PTHR13142">
    <property type="entry name" value="INNER CENTROMERE PROTEIN"/>
    <property type="match status" value="1"/>
</dbReference>
<accession>A0ABR4B135</accession>
<comment type="caution">
    <text evidence="10">The sequence shown here is derived from an EMBL/GenBank/DDBJ whole genome shotgun (WGS) entry which is preliminary data.</text>
</comment>
<reference evidence="10 11" key="1">
    <citation type="submission" date="2024-09" db="EMBL/GenBank/DDBJ databases">
        <title>Rethinking Asexuality: The Enigmatic Case of Functional Sexual Genes in Lepraria (Stereocaulaceae).</title>
        <authorList>
            <person name="Doellman M."/>
            <person name="Sun Y."/>
            <person name="Barcenas-Pena A."/>
            <person name="Lumbsch H.T."/>
            <person name="Grewe F."/>
        </authorList>
    </citation>
    <scope>NUCLEOTIDE SEQUENCE [LARGE SCALE GENOMIC DNA]</scope>
    <source>
        <strain evidence="10 11">Grewe 0041</strain>
    </source>
</reference>
<protein>
    <recommendedName>
        <fullName evidence="9">Inner centromere protein ARK-binding domain-containing protein</fullName>
    </recommendedName>
</protein>
<dbReference type="InterPro" id="IPR005635">
    <property type="entry name" value="Inner_centromere_prot_ARK-bd"/>
</dbReference>
<name>A0ABR4B135_9LECA</name>
<feature type="compositionally biased region" description="Polar residues" evidence="8">
    <location>
        <begin position="801"/>
        <end position="820"/>
    </location>
</feature>
<keyword evidence="11" id="KW-1185">Reference proteome</keyword>
<keyword evidence="7" id="KW-0539">Nucleus</keyword>
<dbReference type="Proteomes" id="UP001590951">
    <property type="component" value="Unassembled WGS sequence"/>
</dbReference>
<feature type="compositionally biased region" description="Acidic residues" evidence="8">
    <location>
        <begin position="1137"/>
        <end position="1147"/>
    </location>
</feature>
<evidence type="ECO:0000256" key="7">
    <source>
        <dbReference type="ARBA" id="ARBA00023242"/>
    </source>
</evidence>
<feature type="compositionally biased region" description="Basic and acidic residues" evidence="8">
    <location>
        <begin position="737"/>
        <end position="753"/>
    </location>
</feature>
<feature type="compositionally biased region" description="Basic and acidic residues" evidence="8">
    <location>
        <begin position="636"/>
        <end position="669"/>
    </location>
</feature>
<feature type="compositionally biased region" description="Low complexity" evidence="8">
    <location>
        <begin position="821"/>
        <end position="830"/>
    </location>
</feature>
<feature type="compositionally biased region" description="Polar residues" evidence="8">
    <location>
        <begin position="956"/>
        <end position="967"/>
    </location>
</feature>
<feature type="compositionally biased region" description="Low complexity" evidence="8">
    <location>
        <begin position="776"/>
        <end position="785"/>
    </location>
</feature>
<comment type="subcellular location">
    <subcellularLocation>
        <location evidence="2">Cytoplasm</location>
        <location evidence="2">Cytoskeleton</location>
        <location evidence="2">Spindle</location>
    </subcellularLocation>
    <subcellularLocation>
        <location evidence="1">Nucleus</location>
    </subcellularLocation>
</comment>
<evidence type="ECO:0000256" key="4">
    <source>
        <dbReference type="ARBA" id="ARBA00022490"/>
    </source>
</evidence>
<evidence type="ECO:0000256" key="3">
    <source>
        <dbReference type="ARBA" id="ARBA00010042"/>
    </source>
</evidence>
<evidence type="ECO:0000259" key="9">
    <source>
        <dbReference type="Pfam" id="PF03941"/>
    </source>
</evidence>
<sequence length="1243" mass="137107">MATVRSRTQLPVGSAQWINDENNQVAQFCAQEAEDFAFSARNEIEWLNEHMAEVFSKNQVNVTEIFKTPGKLRGKTPRIARKRNPLEAREPLTDIFSTNARSNNSPALKASPVRTAPTFQVAEDPVVPAEVRKPAKANTDSGYQGLSEDDMEIDRVGPVVQSSAETHDTVEISQDSPLAGQAAMINQLEGRSTTETSFHSAREEITKRDVITATLHQEAPLQADVVASASFTKNEPAKSEVELPQHGAQDAMDLDEVDKDFDEDLVVDESRSPSQGSSPAGPIVRKSSLTFAALPAREPLTTKKSFGARVSQTSHLDQFKAPVNRGSFLGRLTGGKSSGGFKRPESTHEKEDIDELDADTDKPTLTREESDGDLKMFKLHNKSSTQRLHERINMLGKSQNARPTKSIPASVNVTNPSYPQLPNPEPQPQITLQTSAATSKPATIPVSNDEDDDDWIQPPQLQPSTSSRPQLSKSVSADVMEGIRGKQTISGPDFDIPRNDRQATKQSPLRETDANQLNGLEAARAKSATESASPSRPNARTGTDMPTTPVGSPSSSKRYVDGPLSASKSKLQSIMKTARGLFSSSAGVSAQAKMETLSPPLMGPYSEPQGPSISSVLESKASGNEGGSRSPMINPDVRKTRSSTEKEERRKQSEAKERQRTEAEPEQIREQQSQNEVAPRRMPTKCQATETVPPPTKATRQSPRKTQNHEPPKPQVGVAESEQPPQSMGPPQQSQLQKKDPRRPVKLAKEAGPKPKPQPVAIRVGTLSQGIRLNNSALSSSLQESLPPPQRRQPAVAKKPSNASIQSTASNANFKSSVTSAAAKPKALIAAERKKEQDERETQRKLEQKREIERKRAAQQEEAKLQEQMQRQEAERQRERERSAAAEDPKNIAKRQAIEKRRLEMQKKDQQRAPQRLAVDHAPVPHQAQTASTTRQELGGTRPPSRLQNLPDHNRLANNYPMNNPSKSAIKRVFDPDADDEPPRPVRIQGGPPYPQNEAKRQKTDDEDLQEVRVRPTMAPPIRQSGIRQGGPKASIFNNSYSTAPPPAPHHNAPSLLKSTTANQAYQQHAHQTQTSRPGHHPDIAKYQNGKIPFAENPNPPHPPQQTHKTPIPSKLAPPAKSSPQYINGENVHLDDIPTESEDESDSDSGSKPKPANLPEWAYSPQLRQLLMTQDETMDADAVFGPVPSPRMEEMFRERHHRFRSRTSSANWAGSDRLTEEEIQRDVEARQRLRREGGWTFGL</sequence>
<evidence type="ECO:0000256" key="5">
    <source>
        <dbReference type="ARBA" id="ARBA00022829"/>
    </source>
</evidence>
<feature type="compositionally biased region" description="Polar residues" evidence="8">
    <location>
        <begin position="566"/>
        <end position="575"/>
    </location>
</feature>
<comment type="similarity">
    <text evidence="3">Belongs to the INCENP family.</text>
</comment>
<feature type="compositionally biased region" description="Basic and acidic residues" evidence="8">
    <location>
        <begin position="359"/>
        <end position="376"/>
    </location>
</feature>
<evidence type="ECO:0000256" key="8">
    <source>
        <dbReference type="SAM" id="MobiDB-lite"/>
    </source>
</evidence>
<keyword evidence="6" id="KW-0206">Cytoskeleton</keyword>
<feature type="compositionally biased region" description="Polar residues" evidence="8">
    <location>
        <begin position="428"/>
        <end position="441"/>
    </location>
</feature>
<feature type="compositionally biased region" description="Low complexity" evidence="8">
    <location>
        <begin position="721"/>
        <end position="736"/>
    </location>
</feature>